<dbReference type="Proteomes" id="UP000035681">
    <property type="component" value="Unplaced"/>
</dbReference>
<name>A0A0K0EC99_STRER</name>
<proteinExistence type="predicted"/>
<reference evidence="3" key="1">
    <citation type="submission" date="2015-08" db="UniProtKB">
        <authorList>
            <consortium name="WormBaseParasite"/>
        </authorList>
    </citation>
    <scope>IDENTIFICATION</scope>
</reference>
<feature type="transmembrane region" description="Helical" evidence="1">
    <location>
        <begin position="20"/>
        <end position="41"/>
    </location>
</feature>
<keyword evidence="1" id="KW-1133">Transmembrane helix</keyword>
<keyword evidence="2" id="KW-1185">Reference proteome</keyword>
<keyword evidence="1" id="KW-0472">Membrane</keyword>
<protein>
    <submittedName>
        <fullName evidence="4">BZIP domain-containing protein</fullName>
    </submittedName>
</protein>
<evidence type="ECO:0000313" key="3">
    <source>
        <dbReference type="WBParaSite" id="SSTP_0000711600.1"/>
    </source>
</evidence>
<dbReference type="WBParaSite" id="TCONS_00006707.p1">
    <property type="protein sequence ID" value="TCONS_00006707.p1"/>
    <property type="gene ID" value="XLOC_004828"/>
</dbReference>
<keyword evidence="1" id="KW-0812">Transmembrane</keyword>
<sequence>MKLIKVPNFYIQAFHNHLKYLMMNNFISFLCIILFIDILLIKPHEEKNQIIDENSLKNENQVMPVVLNDDDNHTIEKRQMRRQNRQRRRRRRARLAAYTAIENQIRSLEAVLSQLQSQIAAITPAG</sequence>
<evidence type="ECO:0000256" key="1">
    <source>
        <dbReference type="SAM" id="Phobius"/>
    </source>
</evidence>
<dbReference type="WBParaSite" id="SSTP_0000711600.1">
    <property type="protein sequence ID" value="SSTP_0000711600.1"/>
    <property type="gene ID" value="SSTP_0000711600"/>
</dbReference>
<evidence type="ECO:0000313" key="2">
    <source>
        <dbReference type="Proteomes" id="UP000035681"/>
    </source>
</evidence>
<evidence type="ECO:0000313" key="4">
    <source>
        <dbReference type="WBParaSite" id="TCONS_00006707.p1"/>
    </source>
</evidence>
<dbReference type="AlphaFoldDB" id="A0A0K0EC99"/>
<accession>A0A0K0EC99</accession>
<organism evidence="3">
    <name type="scientific">Strongyloides stercoralis</name>
    <name type="common">Threadworm</name>
    <dbReference type="NCBI Taxonomy" id="6248"/>
    <lineage>
        <taxon>Eukaryota</taxon>
        <taxon>Metazoa</taxon>
        <taxon>Ecdysozoa</taxon>
        <taxon>Nematoda</taxon>
        <taxon>Chromadorea</taxon>
        <taxon>Rhabditida</taxon>
        <taxon>Tylenchina</taxon>
        <taxon>Panagrolaimomorpha</taxon>
        <taxon>Strongyloidoidea</taxon>
        <taxon>Strongyloididae</taxon>
        <taxon>Strongyloides</taxon>
    </lineage>
</organism>